<evidence type="ECO:0000313" key="3">
    <source>
        <dbReference type="Proteomes" id="UP000321514"/>
    </source>
</evidence>
<sequence>MVGTMGTAPCYQVVLLEPERQYVPAGGHSVTLRATLERQLTALGLEPMTALRVLDETNFHHARDPFLPVAAVYFGGLHQSVEATQIVEQLRAEGRFVLPVVPTLVGYGTQVPAALAPINGMELSPNDPDLQHAVARLMEDLGLMRSRRLVFISYKRDESRGVALQLHHALEARSFDVFLDTHSIQRGDEFQPMLWDRMGDADLLILLDTPHAFTSKWVEQEVARAHNLGLGVLQLIWPPPHKRTLGTELCEPVSLEAKDFEGTPSEPGSTLLDSRMEEVVALAEGTRARSLASRKTRVITEFCKQMEGLGVDVVVQPSGHLEVQHPSMEATHVFPIVGHPETSLLQQIEDDCLKCGPPPPRGCLIYDPLGMWPKKAAHLEWLNKSLPIKSLAVTEVLKWLTP</sequence>
<reference evidence="2 3" key="1">
    <citation type="submission" date="2019-07" db="EMBL/GenBank/DDBJ databases">
        <title>Whole genome shotgun sequence of Myxococcus fulvus NBRC 100333.</title>
        <authorList>
            <person name="Hosoyama A."/>
            <person name="Uohara A."/>
            <person name="Ohji S."/>
            <person name="Ichikawa N."/>
        </authorList>
    </citation>
    <scope>NUCLEOTIDE SEQUENCE [LARGE SCALE GENOMIC DNA]</scope>
    <source>
        <strain evidence="2 3">NBRC 100333</strain>
    </source>
</reference>
<dbReference type="Pfam" id="PF13676">
    <property type="entry name" value="TIR_2"/>
    <property type="match status" value="1"/>
</dbReference>
<evidence type="ECO:0000259" key="1">
    <source>
        <dbReference type="PROSITE" id="PS50104"/>
    </source>
</evidence>
<dbReference type="PROSITE" id="PS50104">
    <property type="entry name" value="TIR"/>
    <property type="match status" value="1"/>
</dbReference>
<evidence type="ECO:0000313" key="2">
    <source>
        <dbReference type="EMBL" id="GEN11432.1"/>
    </source>
</evidence>
<accession>A0A511TDG5</accession>
<dbReference type="Gene3D" id="3.40.50.10140">
    <property type="entry name" value="Toll/interleukin-1 receptor homology (TIR) domain"/>
    <property type="match status" value="1"/>
</dbReference>
<dbReference type="InterPro" id="IPR035897">
    <property type="entry name" value="Toll_tir_struct_dom_sf"/>
</dbReference>
<gene>
    <name evidence="2" type="ORF">MFU01_64690</name>
</gene>
<dbReference type="EMBL" id="BJXR01000047">
    <property type="protein sequence ID" value="GEN11432.1"/>
    <property type="molecule type" value="Genomic_DNA"/>
</dbReference>
<dbReference type="Proteomes" id="UP000321514">
    <property type="component" value="Unassembled WGS sequence"/>
</dbReference>
<proteinExistence type="predicted"/>
<dbReference type="AlphaFoldDB" id="A0A511TDG5"/>
<comment type="caution">
    <text evidence="2">The sequence shown here is derived from an EMBL/GenBank/DDBJ whole genome shotgun (WGS) entry which is preliminary data.</text>
</comment>
<feature type="domain" description="TIR" evidence="1">
    <location>
        <begin position="146"/>
        <end position="293"/>
    </location>
</feature>
<dbReference type="GO" id="GO:0007165">
    <property type="term" value="P:signal transduction"/>
    <property type="evidence" value="ECO:0007669"/>
    <property type="project" value="InterPro"/>
</dbReference>
<protein>
    <recommendedName>
        <fullName evidence="1">TIR domain-containing protein</fullName>
    </recommendedName>
</protein>
<name>A0A511TDG5_MYXFU</name>
<dbReference type="InterPro" id="IPR000157">
    <property type="entry name" value="TIR_dom"/>
</dbReference>
<dbReference type="SUPFAM" id="SSF52200">
    <property type="entry name" value="Toll/Interleukin receptor TIR domain"/>
    <property type="match status" value="1"/>
</dbReference>
<organism evidence="2 3">
    <name type="scientific">Myxococcus fulvus</name>
    <dbReference type="NCBI Taxonomy" id="33"/>
    <lineage>
        <taxon>Bacteria</taxon>
        <taxon>Pseudomonadati</taxon>
        <taxon>Myxococcota</taxon>
        <taxon>Myxococcia</taxon>
        <taxon>Myxococcales</taxon>
        <taxon>Cystobacterineae</taxon>
        <taxon>Myxococcaceae</taxon>
        <taxon>Myxococcus</taxon>
    </lineage>
</organism>